<evidence type="ECO:0000256" key="5">
    <source>
        <dbReference type="ARBA" id="ARBA00023002"/>
    </source>
</evidence>
<dbReference type="GO" id="GO:0042744">
    <property type="term" value="P:hydrogen peroxide catabolic process"/>
    <property type="evidence" value="ECO:0007669"/>
    <property type="project" value="TreeGrafter"/>
</dbReference>
<evidence type="ECO:0000256" key="2">
    <source>
        <dbReference type="ARBA" id="ARBA00005997"/>
    </source>
</evidence>
<evidence type="ECO:0000256" key="4">
    <source>
        <dbReference type="ARBA" id="ARBA00022617"/>
    </source>
</evidence>
<dbReference type="InterPro" id="IPR002207">
    <property type="entry name" value="Peroxidase_I"/>
</dbReference>
<evidence type="ECO:0000256" key="1">
    <source>
        <dbReference type="ARBA" id="ARBA00003917"/>
    </source>
</evidence>
<dbReference type="InterPro" id="IPR002016">
    <property type="entry name" value="Haem_peroxidase"/>
</dbReference>
<name>A0A0G4NMG7_VERLO</name>
<dbReference type="Proteomes" id="UP000045706">
    <property type="component" value="Unassembled WGS sequence"/>
</dbReference>
<dbReference type="AlphaFoldDB" id="A0A0G4NMG7"/>
<evidence type="ECO:0000256" key="6">
    <source>
        <dbReference type="RuleBase" id="RU363051"/>
    </source>
</evidence>
<dbReference type="InterPro" id="IPR010255">
    <property type="entry name" value="Haem_peroxidase_sf"/>
</dbReference>
<evidence type="ECO:0000259" key="7">
    <source>
        <dbReference type="PROSITE" id="PS50873"/>
    </source>
</evidence>
<evidence type="ECO:0000313" key="9">
    <source>
        <dbReference type="Proteomes" id="UP000045706"/>
    </source>
</evidence>
<dbReference type="GO" id="GO:0034599">
    <property type="term" value="P:cellular response to oxidative stress"/>
    <property type="evidence" value="ECO:0007669"/>
    <property type="project" value="InterPro"/>
</dbReference>
<keyword evidence="4" id="KW-0479">Metal-binding</keyword>
<sequence>MSPYMTKKSSMADLIALGVYISVRACGGPAVPFRAGRRDATTAGPVGVPQPQNAISIFRTQFDRMGFSPQEMIQVTACGHTIGGVHSAEFPDI</sequence>
<feature type="domain" description="Plant heme peroxidase family profile" evidence="7">
    <location>
        <begin position="10"/>
        <end position="93"/>
    </location>
</feature>
<reference evidence="9" key="1">
    <citation type="submission" date="2015-05" db="EMBL/GenBank/DDBJ databases">
        <authorList>
            <person name="Fogelqvist Johan"/>
        </authorList>
    </citation>
    <scope>NUCLEOTIDE SEQUENCE [LARGE SCALE GENOMIC DNA]</scope>
</reference>
<dbReference type="PRINTS" id="PR00459">
    <property type="entry name" value="ASPEROXIDASE"/>
</dbReference>
<dbReference type="SUPFAM" id="SSF48113">
    <property type="entry name" value="Heme-dependent peroxidases"/>
    <property type="match status" value="1"/>
</dbReference>
<dbReference type="Pfam" id="PF00141">
    <property type="entry name" value="peroxidase"/>
    <property type="match status" value="1"/>
</dbReference>
<keyword evidence="4" id="KW-0408">Iron</keyword>
<dbReference type="GO" id="GO:0000302">
    <property type="term" value="P:response to reactive oxygen species"/>
    <property type="evidence" value="ECO:0007669"/>
    <property type="project" value="TreeGrafter"/>
</dbReference>
<dbReference type="Gene3D" id="1.10.420.10">
    <property type="entry name" value="Peroxidase, domain 2"/>
    <property type="match status" value="1"/>
</dbReference>
<accession>A0A0G4NMG7</accession>
<keyword evidence="4" id="KW-0349">Heme</keyword>
<evidence type="ECO:0000256" key="3">
    <source>
        <dbReference type="ARBA" id="ARBA00022559"/>
    </source>
</evidence>
<dbReference type="EC" id="1.11.1.-" evidence="6"/>
<feature type="non-terminal residue" evidence="8">
    <location>
        <position position="93"/>
    </location>
</feature>
<evidence type="ECO:0000313" key="8">
    <source>
        <dbReference type="EMBL" id="CRK47619.1"/>
    </source>
</evidence>
<comment type="function">
    <text evidence="1">Destroys radicals which are normally produced within the cells and which are toxic to biological systems.</text>
</comment>
<dbReference type="InterPro" id="IPR044831">
    <property type="entry name" value="Ccp1-like"/>
</dbReference>
<gene>
    <name evidence="8" type="ORF">BN1723_020349</name>
</gene>
<dbReference type="GO" id="GO:0004601">
    <property type="term" value="F:peroxidase activity"/>
    <property type="evidence" value="ECO:0007669"/>
    <property type="project" value="UniProtKB-KW"/>
</dbReference>
<proteinExistence type="inferred from homology"/>
<keyword evidence="3 6" id="KW-0575">Peroxidase</keyword>
<dbReference type="GO" id="GO:0046872">
    <property type="term" value="F:metal ion binding"/>
    <property type="evidence" value="ECO:0007669"/>
    <property type="project" value="UniProtKB-UniRule"/>
</dbReference>
<organism evidence="8 9">
    <name type="scientific">Verticillium longisporum</name>
    <name type="common">Verticillium dahliae var. longisporum</name>
    <dbReference type="NCBI Taxonomy" id="100787"/>
    <lineage>
        <taxon>Eukaryota</taxon>
        <taxon>Fungi</taxon>
        <taxon>Dikarya</taxon>
        <taxon>Ascomycota</taxon>
        <taxon>Pezizomycotina</taxon>
        <taxon>Sordariomycetes</taxon>
        <taxon>Hypocreomycetidae</taxon>
        <taxon>Glomerellales</taxon>
        <taxon>Plectosphaerellaceae</taxon>
        <taxon>Verticillium</taxon>
    </lineage>
</organism>
<dbReference type="GO" id="GO:0020037">
    <property type="term" value="F:heme binding"/>
    <property type="evidence" value="ECO:0007669"/>
    <property type="project" value="UniProtKB-UniRule"/>
</dbReference>
<keyword evidence="5 6" id="KW-0560">Oxidoreductase</keyword>
<dbReference type="PANTHER" id="PTHR31356">
    <property type="entry name" value="THYLAKOID LUMENAL 29 KDA PROTEIN, CHLOROPLASTIC-RELATED"/>
    <property type="match status" value="1"/>
</dbReference>
<dbReference type="PROSITE" id="PS50873">
    <property type="entry name" value="PEROXIDASE_4"/>
    <property type="match status" value="1"/>
</dbReference>
<dbReference type="PANTHER" id="PTHR31356:SF53">
    <property type="entry name" value="HEME PEROXIDASE"/>
    <property type="match status" value="1"/>
</dbReference>
<dbReference type="PRINTS" id="PR00458">
    <property type="entry name" value="PEROXIDASE"/>
</dbReference>
<protein>
    <recommendedName>
        <fullName evidence="6">Peroxidase</fullName>
        <ecNumber evidence="6">1.11.1.-</ecNumber>
    </recommendedName>
</protein>
<comment type="similarity">
    <text evidence="2">Belongs to the peroxidase family. Cytochrome c peroxidase subfamily.</text>
</comment>
<dbReference type="EMBL" id="CVQI01036789">
    <property type="protein sequence ID" value="CRK47619.1"/>
    <property type="molecule type" value="Genomic_DNA"/>
</dbReference>